<evidence type="ECO:0000313" key="1">
    <source>
        <dbReference type="EnsemblPlants" id="LPERR02G11630.1"/>
    </source>
</evidence>
<organism evidence="1 2">
    <name type="scientific">Leersia perrieri</name>
    <dbReference type="NCBI Taxonomy" id="77586"/>
    <lineage>
        <taxon>Eukaryota</taxon>
        <taxon>Viridiplantae</taxon>
        <taxon>Streptophyta</taxon>
        <taxon>Embryophyta</taxon>
        <taxon>Tracheophyta</taxon>
        <taxon>Spermatophyta</taxon>
        <taxon>Magnoliopsida</taxon>
        <taxon>Liliopsida</taxon>
        <taxon>Poales</taxon>
        <taxon>Poaceae</taxon>
        <taxon>BOP clade</taxon>
        <taxon>Oryzoideae</taxon>
        <taxon>Oryzeae</taxon>
        <taxon>Oryzinae</taxon>
        <taxon>Leersia</taxon>
    </lineage>
</organism>
<dbReference type="AlphaFoldDB" id="A0A0D9VFB0"/>
<reference evidence="1 2" key="1">
    <citation type="submission" date="2012-08" db="EMBL/GenBank/DDBJ databases">
        <title>Oryza genome evolution.</title>
        <authorList>
            <person name="Wing R.A."/>
        </authorList>
    </citation>
    <scope>NUCLEOTIDE SEQUENCE</scope>
</reference>
<accession>A0A0D9VFB0</accession>
<sequence length="95" mass="10291">MREPAMSTTGGSQQLFAYGYIHHLALSPHSRWALPQPPRPTQARTPPRALLSHTRAPLTSILLTLTLNASASPRRLLSRRGGVGAGDCRRGRGGR</sequence>
<protein>
    <submittedName>
        <fullName evidence="1">Uncharacterized protein</fullName>
    </submittedName>
</protein>
<reference evidence="2" key="2">
    <citation type="submission" date="2013-12" db="EMBL/GenBank/DDBJ databases">
        <authorList>
            <person name="Yu Y."/>
            <person name="Lee S."/>
            <person name="de Baynast K."/>
            <person name="Wissotski M."/>
            <person name="Liu L."/>
            <person name="Talag J."/>
            <person name="Goicoechea J."/>
            <person name="Angelova A."/>
            <person name="Jetty R."/>
            <person name="Kudrna D."/>
            <person name="Golser W."/>
            <person name="Rivera L."/>
            <person name="Zhang J."/>
            <person name="Wing R."/>
        </authorList>
    </citation>
    <scope>NUCLEOTIDE SEQUENCE</scope>
</reference>
<dbReference type="Gramene" id="LPERR02G11630.1">
    <property type="protein sequence ID" value="LPERR02G11630.1"/>
    <property type="gene ID" value="LPERR02G11630"/>
</dbReference>
<dbReference type="EnsemblPlants" id="LPERR02G11630.1">
    <property type="protein sequence ID" value="LPERR02G11630.1"/>
    <property type="gene ID" value="LPERR02G11630"/>
</dbReference>
<evidence type="ECO:0000313" key="2">
    <source>
        <dbReference type="Proteomes" id="UP000032180"/>
    </source>
</evidence>
<reference evidence="1" key="3">
    <citation type="submission" date="2015-04" db="UniProtKB">
        <authorList>
            <consortium name="EnsemblPlants"/>
        </authorList>
    </citation>
    <scope>IDENTIFICATION</scope>
</reference>
<dbReference type="Proteomes" id="UP000032180">
    <property type="component" value="Chromosome 2"/>
</dbReference>
<name>A0A0D9VFB0_9ORYZ</name>
<proteinExistence type="predicted"/>
<dbReference type="HOGENOM" id="CLU_2375867_0_0_1"/>
<keyword evidence="2" id="KW-1185">Reference proteome</keyword>